<reference evidence="1 2" key="1">
    <citation type="submission" date="2023-11" db="EMBL/GenBank/DDBJ databases">
        <authorList>
            <person name="Okamura Y."/>
        </authorList>
    </citation>
    <scope>NUCLEOTIDE SEQUENCE [LARGE SCALE GENOMIC DNA]</scope>
</reference>
<keyword evidence="2" id="KW-1185">Reference proteome</keyword>
<evidence type="ECO:0000313" key="1">
    <source>
        <dbReference type="EMBL" id="CAK1540081.1"/>
    </source>
</evidence>
<dbReference type="AlphaFoldDB" id="A0AAV1IUJ9"/>
<accession>A0AAV1IUJ9</accession>
<organism evidence="1 2">
    <name type="scientific">Leptosia nina</name>
    <dbReference type="NCBI Taxonomy" id="320188"/>
    <lineage>
        <taxon>Eukaryota</taxon>
        <taxon>Metazoa</taxon>
        <taxon>Ecdysozoa</taxon>
        <taxon>Arthropoda</taxon>
        <taxon>Hexapoda</taxon>
        <taxon>Insecta</taxon>
        <taxon>Pterygota</taxon>
        <taxon>Neoptera</taxon>
        <taxon>Endopterygota</taxon>
        <taxon>Lepidoptera</taxon>
        <taxon>Glossata</taxon>
        <taxon>Ditrysia</taxon>
        <taxon>Papilionoidea</taxon>
        <taxon>Pieridae</taxon>
        <taxon>Pierinae</taxon>
        <taxon>Leptosia</taxon>
    </lineage>
</organism>
<dbReference type="Proteomes" id="UP001497472">
    <property type="component" value="Unassembled WGS sequence"/>
</dbReference>
<gene>
    <name evidence="1" type="ORF">LNINA_LOCUS164</name>
</gene>
<comment type="caution">
    <text evidence="1">The sequence shown here is derived from an EMBL/GenBank/DDBJ whole genome shotgun (WGS) entry which is preliminary data.</text>
</comment>
<dbReference type="EMBL" id="CAVLEF010000001">
    <property type="protein sequence ID" value="CAK1540081.1"/>
    <property type="molecule type" value="Genomic_DNA"/>
</dbReference>
<evidence type="ECO:0000313" key="2">
    <source>
        <dbReference type="Proteomes" id="UP001497472"/>
    </source>
</evidence>
<protein>
    <submittedName>
        <fullName evidence="1">Uncharacterized protein</fullName>
    </submittedName>
</protein>
<sequence>MARDVTVSKFAPELLDPGYLSGTGADATFTRIKRSRRHRARPVRYTSEVPRAHLFSLAKTKVPIRTFRDCALICECVTGTVVAVLS</sequence>
<name>A0AAV1IUJ9_9NEOP</name>
<proteinExistence type="predicted"/>